<gene>
    <name evidence="1" type="ORF">BDD43_2626</name>
</gene>
<dbReference type="RefSeq" id="WP_121198045.1">
    <property type="nucleotide sequence ID" value="NZ_RBKU01000001.1"/>
</dbReference>
<dbReference type="Gene3D" id="3.30.300.20">
    <property type="match status" value="1"/>
</dbReference>
<dbReference type="InterPro" id="IPR015946">
    <property type="entry name" value="KH_dom-like_a/b"/>
</dbReference>
<dbReference type="EMBL" id="RBKU01000001">
    <property type="protein sequence ID" value="RKR82446.1"/>
    <property type="molecule type" value="Genomic_DNA"/>
</dbReference>
<sequence>MNLQLLPLVSAEAENTNTHYQTTIRSAGHTIVADEPENQGGTNTGMNPYSLLLASLGSCTAITLRMYIDRKQWAIEDVLVNMDIYKTETGTLINRKITFKGDVSAAQHERLLAIANACPIHKILSGNIEIVTS</sequence>
<dbReference type="PANTHER" id="PTHR39624">
    <property type="entry name" value="PROTEIN INVOLVED IN RIMO-MEDIATED BETA-METHYLTHIOLATION OF RIBOSOMAL PROTEIN S12 YCAO"/>
    <property type="match status" value="1"/>
</dbReference>
<reference evidence="1 2" key="1">
    <citation type="submission" date="2018-10" db="EMBL/GenBank/DDBJ databases">
        <title>Genomic Encyclopedia of Archaeal and Bacterial Type Strains, Phase II (KMG-II): from individual species to whole genera.</title>
        <authorList>
            <person name="Goeker M."/>
        </authorList>
    </citation>
    <scope>NUCLEOTIDE SEQUENCE [LARGE SCALE GENOMIC DNA]</scope>
    <source>
        <strain evidence="1 2">DSM 18602</strain>
    </source>
</reference>
<evidence type="ECO:0000313" key="1">
    <source>
        <dbReference type="EMBL" id="RKR82446.1"/>
    </source>
</evidence>
<dbReference type="InterPro" id="IPR036102">
    <property type="entry name" value="OsmC/Ohrsf"/>
</dbReference>
<dbReference type="Proteomes" id="UP000268007">
    <property type="component" value="Unassembled WGS sequence"/>
</dbReference>
<proteinExistence type="predicted"/>
<dbReference type="SUPFAM" id="SSF82784">
    <property type="entry name" value="OsmC-like"/>
    <property type="match status" value="1"/>
</dbReference>
<name>A0A495J0D9_9SPHI</name>
<dbReference type="OrthoDB" id="9791538at2"/>
<evidence type="ECO:0000313" key="2">
    <source>
        <dbReference type="Proteomes" id="UP000268007"/>
    </source>
</evidence>
<keyword evidence="2" id="KW-1185">Reference proteome</keyword>
<accession>A0A495J0D9</accession>
<comment type="caution">
    <text evidence="1">The sequence shown here is derived from an EMBL/GenBank/DDBJ whole genome shotgun (WGS) entry which is preliminary data.</text>
</comment>
<organism evidence="1 2">
    <name type="scientific">Mucilaginibacter gracilis</name>
    <dbReference type="NCBI Taxonomy" id="423350"/>
    <lineage>
        <taxon>Bacteria</taxon>
        <taxon>Pseudomonadati</taxon>
        <taxon>Bacteroidota</taxon>
        <taxon>Sphingobacteriia</taxon>
        <taxon>Sphingobacteriales</taxon>
        <taxon>Sphingobacteriaceae</taxon>
        <taxon>Mucilaginibacter</taxon>
    </lineage>
</organism>
<dbReference type="Pfam" id="PF02566">
    <property type="entry name" value="OsmC"/>
    <property type="match status" value="1"/>
</dbReference>
<dbReference type="InterPro" id="IPR003718">
    <property type="entry name" value="OsmC/Ohr_fam"/>
</dbReference>
<dbReference type="PANTHER" id="PTHR39624:SF2">
    <property type="entry name" value="OSMC-LIKE PROTEIN"/>
    <property type="match status" value="1"/>
</dbReference>
<dbReference type="AlphaFoldDB" id="A0A495J0D9"/>
<protein>
    <submittedName>
        <fullName evidence="1">Putative redox protein</fullName>
    </submittedName>
</protein>